<keyword evidence="2" id="KW-0472">Membrane</keyword>
<feature type="transmembrane region" description="Helical" evidence="2">
    <location>
        <begin position="70"/>
        <end position="91"/>
    </location>
</feature>
<evidence type="ECO:0000313" key="3">
    <source>
        <dbReference type="EMBL" id="KAG9194211.1"/>
    </source>
</evidence>
<feature type="compositionally biased region" description="Acidic residues" evidence="1">
    <location>
        <begin position="536"/>
        <end position="554"/>
    </location>
</feature>
<dbReference type="Proteomes" id="UP001199106">
    <property type="component" value="Unassembled WGS sequence"/>
</dbReference>
<reference evidence="3" key="1">
    <citation type="submission" date="2021-07" db="EMBL/GenBank/DDBJ databases">
        <title>Genome Resource of American Ginseng Black Spot Pathogen Alternaria panax.</title>
        <authorList>
            <person name="Qiu C."/>
            <person name="Wang W."/>
            <person name="Liu Z."/>
        </authorList>
    </citation>
    <scope>NUCLEOTIDE SEQUENCE</scope>
    <source>
        <strain evidence="3">BNCC115425</strain>
    </source>
</reference>
<gene>
    <name evidence="3" type="ORF">G6011_04246</name>
</gene>
<sequence>MEINYDKAHNSAYATILPTTEISVDLAPQIEPSATPAGSQSQQEHQFARSKPTKTKASSHIKLSTIYPRVLLLIACMHYLVTAVVVFNIGLKNISSFVHPRYDRAVDEFRAQSTTLYTEQILSGRLDKLLSTQLGSGFMETHENCLIRGLEKANYELLGLGIQYPSIRTQIMDWTVENCGRLQHTPQVVLRDPSPQQAALTYWADLSYRSRRKLEKAISFVQQQANWIWTRFLSTVPKTNASALTQYASSSAVISEQRYHQRSILNVPFGFALRCESSQPCRLFYSSSSVPSDKVSISPGALAKLERQSDELHLVYSVTQMLLLDTWKTVLVLDCVNIVSMVVAGVSVRQRCVGTDRGWSFKNCGKEQKHMIISIVKLLVVRLMSLSFLKYPGWLHFDELVISFGLSMLLCGVSMLLRFFLVPSSNSNTAFQMYRLIRELYLVAEAWEVPDEEDFDPKTLVRTDTQMEHGGSKAMDYPPADTELASFSFDHGQRYQSSKSHYRLDSPITSLLEDLETHKKAIEEELKTHQVMESNVESDLDNDIDTESDSEPDTENSGFVDLAGGVTPQLTDAGSGWSMVDA</sequence>
<proteinExistence type="predicted"/>
<dbReference type="AlphaFoldDB" id="A0AAD4NSD8"/>
<keyword evidence="2" id="KW-0812">Transmembrane</keyword>
<dbReference type="EMBL" id="JAANER010000002">
    <property type="protein sequence ID" value="KAG9194211.1"/>
    <property type="molecule type" value="Genomic_DNA"/>
</dbReference>
<accession>A0AAD4NSD8</accession>
<comment type="caution">
    <text evidence="3">The sequence shown here is derived from an EMBL/GenBank/DDBJ whole genome shotgun (WGS) entry which is preliminary data.</text>
</comment>
<feature type="compositionally biased region" description="Polar residues" evidence="1">
    <location>
        <begin position="36"/>
        <end position="45"/>
    </location>
</feature>
<organism evidence="3 4">
    <name type="scientific">Alternaria panax</name>
    <dbReference type="NCBI Taxonomy" id="48097"/>
    <lineage>
        <taxon>Eukaryota</taxon>
        <taxon>Fungi</taxon>
        <taxon>Dikarya</taxon>
        <taxon>Ascomycota</taxon>
        <taxon>Pezizomycotina</taxon>
        <taxon>Dothideomycetes</taxon>
        <taxon>Pleosporomycetidae</taxon>
        <taxon>Pleosporales</taxon>
        <taxon>Pleosporineae</taxon>
        <taxon>Pleosporaceae</taxon>
        <taxon>Alternaria</taxon>
        <taxon>Alternaria sect. Panax</taxon>
    </lineage>
</organism>
<name>A0AAD4NSD8_9PLEO</name>
<evidence type="ECO:0000313" key="4">
    <source>
        <dbReference type="Proteomes" id="UP001199106"/>
    </source>
</evidence>
<protein>
    <submittedName>
        <fullName evidence="3">Uncharacterized protein</fullName>
    </submittedName>
</protein>
<feature type="transmembrane region" description="Helical" evidence="2">
    <location>
        <begin position="401"/>
        <end position="421"/>
    </location>
</feature>
<evidence type="ECO:0000256" key="2">
    <source>
        <dbReference type="SAM" id="Phobius"/>
    </source>
</evidence>
<evidence type="ECO:0000256" key="1">
    <source>
        <dbReference type="SAM" id="MobiDB-lite"/>
    </source>
</evidence>
<keyword evidence="2" id="KW-1133">Transmembrane helix</keyword>
<feature type="region of interest" description="Disordered" evidence="1">
    <location>
        <begin position="532"/>
        <end position="582"/>
    </location>
</feature>
<keyword evidence="4" id="KW-1185">Reference proteome</keyword>
<feature type="region of interest" description="Disordered" evidence="1">
    <location>
        <begin position="31"/>
        <end position="55"/>
    </location>
</feature>